<organism evidence="2 3">
    <name type="scientific">Mycobacterium bourgelatii</name>
    <dbReference type="NCBI Taxonomy" id="1273442"/>
    <lineage>
        <taxon>Bacteria</taxon>
        <taxon>Bacillati</taxon>
        <taxon>Actinomycetota</taxon>
        <taxon>Actinomycetes</taxon>
        <taxon>Mycobacteriales</taxon>
        <taxon>Mycobacteriaceae</taxon>
        <taxon>Mycobacterium</taxon>
    </lineage>
</organism>
<evidence type="ECO:0000259" key="1">
    <source>
        <dbReference type="Pfam" id="PF18862"/>
    </source>
</evidence>
<dbReference type="RefSeq" id="WP_163712123.1">
    <property type="nucleotide sequence ID" value="NZ_BLKZ01000001.1"/>
</dbReference>
<dbReference type="EMBL" id="BLKZ01000001">
    <property type="protein sequence ID" value="GFG90445.1"/>
    <property type="molecule type" value="Genomic_DNA"/>
</dbReference>
<dbReference type="Pfam" id="PF18862">
    <property type="entry name" value="ApeA_NTD1"/>
    <property type="match status" value="1"/>
</dbReference>
<keyword evidence="3" id="KW-1185">Reference proteome</keyword>
<proteinExistence type="predicted"/>
<reference evidence="2 3" key="1">
    <citation type="journal article" date="2019" name="Emerg. Microbes Infect.">
        <title>Comprehensive subspecies identification of 175 nontuberculous mycobacteria species based on 7547 genomic profiles.</title>
        <authorList>
            <person name="Matsumoto Y."/>
            <person name="Kinjo T."/>
            <person name="Motooka D."/>
            <person name="Nabeya D."/>
            <person name="Jung N."/>
            <person name="Uechi K."/>
            <person name="Horii T."/>
            <person name="Iida T."/>
            <person name="Fujita J."/>
            <person name="Nakamura S."/>
        </authorList>
    </citation>
    <scope>NUCLEOTIDE SEQUENCE [LARGE SCALE GENOMIC DNA]</scope>
    <source>
        <strain evidence="2 3">JCM 30725</strain>
    </source>
</reference>
<feature type="domain" description="ApeA N-terminal" evidence="1">
    <location>
        <begin position="8"/>
        <end position="130"/>
    </location>
</feature>
<dbReference type="Proteomes" id="UP000465360">
    <property type="component" value="Unassembled WGS sequence"/>
</dbReference>
<gene>
    <name evidence="2" type="ORF">MBOU_24870</name>
</gene>
<comment type="caution">
    <text evidence="2">The sequence shown here is derived from an EMBL/GenBank/DDBJ whole genome shotgun (WGS) entry which is preliminary data.</text>
</comment>
<evidence type="ECO:0000313" key="2">
    <source>
        <dbReference type="EMBL" id="GFG90445.1"/>
    </source>
</evidence>
<dbReference type="AlphaFoldDB" id="A0A7I9YP48"/>
<accession>A0A7I9YP48</accession>
<sequence>MHGLAAEGQFWIPGNPENQVRGEFTAELGERPEIRLSSNLVHDLRVATHRQPDGTIAGRSFSANAARSVSAFRPITLHGQLDTGEPVTLLDAQNHGAAGSFRPNYRGTAALIGATVNAEQLYSAVRFRMDRPYWLGHLTDGQTSVVEDDGSTLIVQASGDGNWLVYESSAPASLRQLEMRVVSGCLALLQLALHPSKDRTIRETQVRIGRDGPWLAAYGAAFRAEPGAMEHDPLLTRDQLTVERFAKWIDLHNKLDGLAWVIARPLPSGEQTRVLLLTPLVEGFHSRLPYQQSRFPEASKKSLKRVKQAARRAAAAQAKEDPNLDPNRVHKAVNDALSHMGEVGYHQRAEDIVTEVCAVIPEIADSVPDLPGLLTKVRNELAHHLVPAKDAEALKLHALEWRVASNTTSWLLRALLLLRAGIEPDVLHKRFLMSQRFAFFRANTAQHVRELGWE</sequence>
<dbReference type="InterPro" id="IPR041223">
    <property type="entry name" value="ApeA_NTD"/>
</dbReference>
<name>A0A7I9YP48_MYCBU</name>
<evidence type="ECO:0000313" key="3">
    <source>
        <dbReference type="Proteomes" id="UP000465360"/>
    </source>
</evidence>
<protein>
    <recommendedName>
        <fullName evidence="1">ApeA N-terminal domain-containing protein</fullName>
    </recommendedName>
</protein>